<sequence length="67" mass="7353">MTSKLVFQYDNSPIHTAKKKHPNVVKSMPQGIETVLDEKGGPTKNVVKSMPQGIETVLDEKGGPTKY</sequence>
<evidence type="ECO:0000313" key="1">
    <source>
        <dbReference type="EMBL" id="RHZ87644.1"/>
    </source>
</evidence>
<dbReference type="AlphaFoldDB" id="A0A397JR47"/>
<accession>A0A397JR47</accession>
<reference evidence="1 2" key="1">
    <citation type="submission" date="2018-08" db="EMBL/GenBank/DDBJ databases">
        <title>Genome and evolution of the arbuscular mycorrhizal fungus Diversispora epigaea (formerly Glomus versiforme) and its bacterial endosymbionts.</title>
        <authorList>
            <person name="Sun X."/>
            <person name="Fei Z."/>
            <person name="Harrison M."/>
        </authorList>
    </citation>
    <scope>NUCLEOTIDE SEQUENCE [LARGE SCALE GENOMIC DNA]</scope>
    <source>
        <strain evidence="1 2">IT104</strain>
    </source>
</reference>
<gene>
    <name evidence="1" type="ORF">Glove_33g126</name>
</gene>
<keyword evidence="2" id="KW-1185">Reference proteome</keyword>
<organism evidence="1 2">
    <name type="scientific">Diversispora epigaea</name>
    <dbReference type="NCBI Taxonomy" id="1348612"/>
    <lineage>
        <taxon>Eukaryota</taxon>
        <taxon>Fungi</taxon>
        <taxon>Fungi incertae sedis</taxon>
        <taxon>Mucoromycota</taxon>
        <taxon>Glomeromycotina</taxon>
        <taxon>Glomeromycetes</taxon>
        <taxon>Diversisporales</taxon>
        <taxon>Diversisporaceae</taxon>
        <taxon>Diversispora</taxon>
    </lineage>
</organism>
<evidence type="ECO:0000313" key="2">
    <source>
        <dbReference type="Proteomes" id="UP000266861"/>
    </source>
</evidence>
<proteinExistence type="predicted"/>
<name>A0A397JR47_9GLOM</name>
<comment type="caution">
    <text evidence="1">The sequence shown here is derived from an EMBL/GenBank/DDBJ whole genome shotgun (WGS) entry which is preliminary data.</text>
</comment>
<dbReference type="Proteomes" id="UP000266861">
    <property type="component" value="Unassembled WGS sequence"/>
</dbReference>
<protein>
    <submittedName>
        <fullName evidence="1">Uncharacterized protein</fullName>
    </submittedName>
</protein>
<dbReference type="EMBL" id="PQFF01000031">
    <property type="protein sequence ID" value="RHZ87644.1"/>
    <property type="molecule type" value="Genomic_DNA"/>
</dbReference>